<comment type="caution">
    <text evidence="3">The sequence shown here is derived from an EMBL/GenBank/DDBJ whole genome shotgun (WGS) entry which is preliminary data.</text>
</comment>
<dbReference type="Pfam" id="PF02567">
    <property type="entry name" value="PhzC-PhzF"/>
    <property type="match status" value="1"/>
</dbReference>
<proteinExistence type="inferred from homology"/>
<dbReference type="EMBL" id="JBHLVZ010000001">
    <property type="protein sequence ID" value="MFC0384158.1"/>
    <property type="molecule type" value="Genomic_DNA"/>
</dbReference>
<organism evidence="3 4">
    <name type="scientific">Muricoccus vinaceus</name>
    <dbReference type="NCBI Taxonomy" id="424704"/>
    <lineage>
        <taxon>Bacteria</taxon>
        <taxon>Pseudomonadati</taxon>
        <taxon>Pseudomonadota</taxon>
        <taxon>Alphaproteobacteria</taxon>
        <taxon>Acetobacterales</taxon>
        <taxon>Roseomonadaceae</taxon>
        <taxon>Muricoccus</taxon>
    </lineage>
</organism>
<keyword evidence="2" id="KW-0413">Isomerase</keyword>
<evidence type="ECO:0000256" key="2">
    <source>
        <dbReference type="ARBA" id="ARBA00023235"/>
    </source>
</evidence>
<reference evidence="3 4" key="1">
    <citation type="submission" date="2024-09" db="EMBL/GenBank/DDBJ databases">
        <authorList>
            <person name="Sun Q."/>
            <person name="Mori K."/>
        </authorList>
    </citation>
    <scope>NUCLEOTIDE SEQUENCE [LARGE SCALE GENOMIC DNA]</scope>
    <source>
        <strain evidence="3 4">CCM 7468</strain>
    </source>
</reference>
<protein>
    <submittedName>
        <fullName evidence="3">PhzF family phenazine biosynthesis protein</fullName>
    </submittedName>
</protein>
<dbReference type="PANTHER" id="PTHR13774:SF39">
    <property type="entry name" value="BIOSYNTHESIS PROTEIN, PUTATIVE-RELATED"/>
    <property type="match status" value="1"/>
</dbReference>
<dbReference type="RefSeq" id="WP_377048179.1">
    <property type="nucleotide sequence ID" value="NZ_JBHLVZ010000001.1"/>
</dbReference>
<evidence type="ECO:0000256" key="1">
    <source>
        <dbReference type="ARBA" id="ARBA00008270"/>
    </source>
</evidence>
<sequence length="275" mass="27836">MRIQRIAAFSSGGAGGNPAGVVIGERLPDPATMQAVAAEVGYSETAFAAPEDGEWRVRYFAPAIEVPFCGHATIALGAALALALGDGRFGLRLNQGGITVEGWRENGLRAALQSPPTRSAPAPAALVAEALALFGLPPGALDPRIPPAVAEAGARHLLLAFRERAALDGMRYDLAAGAAMMGRAGLVTVALLHAAGPSLFHARNAFAAGGVAEDPATGAAAAALGGHLRDTGWPHGGGITIHQGDAMGMPSRLHATIPEETGASVRVSGEARIMA</sequence>
<dbReference type="NCBIfam" id="TIGR00654">
    <property type="entry name" value="PhzF_family"/>
    <property type="match status" value="1"/>
</dbReference>
<dbReference type="SUPFAM" id="SSF54506">
    <property type="entry name" value="Diaminopimelate epimerase-like"/>
    <property type="match status" value="1"/>
</dbReference>
<comment type="similarity">
    <text evidence="1">Belongs to the PhzF family.</text>
</comment>
<accession>A0ABV6IKL7</accession>
<evidence type="ECO:0000313" key="3">
    <source>
        <dbReference type="EMBL" id="MFC0384158.1"/>
    </source>
</evidence>
<evidence type="ECO:0000313" key="4">
    <source>
        <dbReference type="Proteomes" id="UP001589789"/>
    </source>
</evidence>
<keyword evidence="4" id="KW-1185">Reference proteome</keyword>
<dbReference type="PIRSF" id="PIRSF016184">
    <property type="entry name" value="PhzC_PhzF"/>
    <property type="match status" value="1"/>
</dbReference>
<name>A0ABV6IKL7_9PROT</name>
<dbReference type="PANTHER" id="PTHR13774">
    <property type="entry name" value="PHENAZINE BIOSYNTHESIS PROTEIN"/>
    <property type="match status" value="1"/>
</dbReference>
<gene>
    <name evidence="3" type="ORF">ACFFIC_01180</name>
</gene>
<dbReference type="Proteomes" id="UP001589789">
    <property type="component" value="Unassembled WGS sequence"/>
</dbReference>
<dbReference type="InterPro" id="IPR003719">
    <property type="entry name" value="Phenazine_PhzF-like"/>
</dbReference>
<dbReference type="Gene3D" id="3.10.310.10">
    <property type="entry name" value="Diaminopimelate Epimerase, Chain A, domain 1"/>
    <property type="match status" value="2"/>
</dbReference>